<dbReference type="SUPFAM" id="SSF48695">
    <property type="entry name" value="Multiheme cytochromes"/>
    <property type="match status" value="1"/>
</dbReference>
<dbReference type="InterPro" id="IPR036280">
    <property type="entry name" value="Multihaem_cyt_sf"/>
</dbReference>
<accession>A0A2M7G617</accession>
<proteinExistence type="predicted"/>
<evidence type="ECO:0000313" key="1">
    <source>
        <dbReference type="EMBL" id="PIW17468.1"/>
    </source>
</evidence>
<dbReference type="EMBL" id="PFFQ01000023">
    <property type="protein sequence ID" value="PIW17468.1"/>
    <property type="molecule type" value="Genomic_DNA"/>
</dbReference>
<dbReference type="Proteomes" id="UP000231019">
    <property type="component" value="Unassembled WGS sequence"/>
</dbReference>
<evidence type="ECO:0000313" key="2">
    <source>
        <dbReference type="Proteomes" id="UP000231019"/>
    </source>
</evidence>
<gene>
    <name evidence="1" type="ORF">COW36_08185</name>
</gene>
<organism evidence="1 2">
    <name type="scientific">bacterium (Candidatus Blackallbacteria) CG17_big_fil_post_rev_8_21_14_2_50_48_46</name>
    <dbReference type="NCBI Taxonomy" id="2014261"/>
    <lineage>
        <taxon>Bacteria</taxon>
        <taxon>Candidatus Blackallbacteria</taxon>
    </lineage>
</organism>
<reference evidence="1 2" key="1">
    <citation type="submission" date="2017-09" db="EMBL/GenBank/DDBJ databases">
        <title>Depth-based differentiation of microbial function through sediment-hosted aquifers and enrichment of novel symbionts in the deep terrestrial subsurface.</title>
        <authorList>
            <person name="Probst A.J."/>
            <person name="Ladd B."/>
            <person name="Jarett J.K."/>
            <person name="Geller-Mcgrath D.E."/>
            <person name="Sieber C.M."/>
            <person name="Emerson J.B."/>
            <person name="Anantharaman K."/>
            <person name="Thomas B.C."/>
            <person name="Malmstrom R."/>
            <person name="Stieglmeier M."/>
            <person name="Klingl A."/>
            <person name="Woyke T."/>
            <person name="Ryan C.M."/>
            <person name="Banfield J.F."/>
        </authorList>
    </citation>
    <scope>NUCLEOTIDE SEQUENCE [LARGE SCALE GENOMIC DNA]</scope>
    <source>
        <strain evidence="1">CG17_big_fil_post_rev_8_21_14_2_50_48_46</strain>
    </source>
</reference>
<name>A0A2M7G617_9BACT</name>
<dbReference type="AlphaFoldDB" id="A0A2M7G617"/>
<protein>
    <submittedName>
        <fullName evidence="1">Uncharacterized protein</fullName>
    </submittedName>
</protein>
<sequence>MRKTLLFTVLAFGISGLVSLGMPKTLAAGHEEKPLPQIPGITAPDQKPSACVDCHKNYPEMKFDARLTVVLKGWQKAADEKILAKAQGTMPAGIKLEGKHPDVSHLIKTIPNDCLMCHSTQTSTPQRVPEFRKMIHAIHLVGGKDNHFISNYGGTCTHCHKLDPKTGAWSIGSGQEQP</sequence>
<comment type="caution">
    <text evidence="1">The sequence shown here is derived from an EMBL/GenBank/DDBJ whole genome shotgun (WGS) entry which is preliminary data.</text>
</comment>